<accession>A0A3D8VD46</accession>
<gene>
    <name evidence="2" type="ORF">DX912_11715</name>
</gene>
<dbReference type="EMBL" id="QTJR01000007">
    <property type="protein sequence ID" value="RDY66778.1"/>
    <property type="molecule type" value="Genomic_DNA"/>
</dbReference>
<organism evidence="2 3">
    <name type="scientific">Lysobacter soli</name>
    <dbReference type="NCBI Taxonomy" id="453783"/>
    <lineage>
        <taxon>Bacteria</taxon>
        <taxon>Pseudomonadati</taxon>
        <taxon>Pseudomonadota</taxon>
        <taxon>Gammaproteobacteria</taxon>
        <taxon>Lysobacterales</taxon>
        <taxon>Lysobacteraceae</taxon>
        <taxon>Lysobacter</taxon>
    </lineage>
</organism>
<proteinExistence type="predicted"/>
<evidence type="ECO:0000313" key="3">
    <source>
        <dbReference type="Proteomes" id="UP000256829"/>
    </source>
</evidence>
<sequence>MALALSAGHGVANAADSRAEVRKQVEATMLLTGSLDIDADGVVSTYTFNQTEALPKAVLEVVDRRIRGWRFEPVVIDGKAVPVRSPMQMRLVAQQEGENYQLRISGVTFYGKKGEGSFARGKLQPPKYPSEAVYKGVGGTVYLVLRVGRNGAVEDVVAEQVNLRILGNEREMATYREWLASSAIKTARKWKFVFPTEGEDADAPFMSLRVPVDFIAPDTRLEAAGKWNAYVPGPRQGVPWRNWDASLQSPDAFASDGVYRDQPDGPRLLTNIDG</sequence>
<evidence type="ECO:0000313" key="2">
    <source>
        <dbReference type="EMBL" id="RDY66778.1"/>
    </source>
</evidence>
<dbReference type="AlphaFoldDB" id="A0A3D8VD46"/>
<dbReference type="SUPFAM" id="SSF74653">
    <property type="entry name" value="TolA/TonB C-terminal domain"/>
    <property type="match status" value="1"/>
</dbReference>
<keyword evidence="3" id="KW-1185">Reference proteome</keyword>
<dbReference type="Proteomes" id="UP000256829">
    <property type="component" value="Unassembled WGS sequence"/>
</dbReference>
<name>A0A3D8VD46_9GAMM</name>
<dbReference type="Gene3D" id="3.30.1150.10">
    <property type="match status" value="1"/>
</dbReference>
<comment type="caution">
    <text evidence="2">The sequence shown here is derived from an EMBL/GenBank/DDBJ whole genome shotgun (WGS) entry which is preliminary data.</text>
</comment>
<protein>
    <submittedName>
        <fullName evidence="2">Protein tonB</fullName>
    </submittedName>
</protein>
<evidence type="ECO:0000256" key="1">
    <source>
        <dbReference type="SAM" id="MobiDB-lite"/>
    </source>
</evidence>
<feature type="region of interest" description="Disordered" evidence="1">
    <location>
        <begin position="254"/>
        <end position="274"/>
    </location>
</feature>
<reference evidence="2 3" key="1">
    <citation type="submission" date="2018-08" db="EMBL/GenBank/DDBJ databases">
        <title>Lysobacter soli KCTC 22011, whole genome shotgun sequence.</title>
        <authorList>
            <person name="Zhang X."/>
            <person name="Feng G."/>
            <person name="Zhu H."/>
        </authorList>
    </citation>
    <scope>NUCLEOTIDE SEQUENCE [LARGE SCALE GENOMIC DNA]</scope>
    <source>
        <strain evidence="2 3">KCTC 22011</strain>
    </source>
</reference>